<evidence type="ECO:0000313" key="1">
    <source>
        <dbReference type="EMBL" id="AHJ10690.1"/>
    </source>
</evidence>
<dbReference type="KEGG" id="vg:18502953"/>
<evidence type="ECO:0000313" key="2">
    <source>
        <dbReference type="Proteomes" id="UP000019367"/>
    </source>
</evidence>
<proteinExistence type="predicted"/>
<dbReference type="RefSeq" id="YP_009005933.1">
    <property type="nucleotide sequence ID" value="NC_023566.1"/>
</dbReference>
<dbReference type="GeneID" id="18502953"/>
<organism evidence="1 2">
    <name type="scientific">Rhizobium phage vB_RglS_P106B</name>
    <dbReference type="NCBI Taxonomy" id="1458697"/>
    <lineage>
        <taxon>Viruses</taxon>
        <taxon>Duplodnaviria</taxon>
        <taxon>Heunggongvirae</taxon>
        <taxon>Uroviricota</taxon>
        <taxon>Caudoviricetes</taxon>
        <taxon>Rigallicvirus</taxon>
        <taxon>Rigallicvirus P106B</taxon>
    </lineage>
</organism>
<protein>
    <submittedName>
        <fullName evidence="1">Uncharacterized protein</fullName>
    </submittedName>
</protein>
<gene>
    <name evidence="1" type="ORF">P106B_07</name>
</gene>
<name>W6E8D5_9CAUD</name>
<keyword evidence="2" id="KW-1185">Reference proteome</keyword>
<reference evidence="1 2" key="1">
    <citation type="journal article" date="2015" name="Microbiology">
        <title>Genomic and phenotypic characterization of Rhizobium gallicum phage vB_RglS_P106B.</title>
        <authorList>
            <person name="Halmillawewa A.P."/>
            <person name="Restrepo-Cordoba M."/>
            <person name="Yost C.K."/>
            <person name="Hynes M.F."/>
        </authorList>
    </citation>
    <scope>NUCLEOTIDE SEQUENCE [LARGE SCALE GENOMIC DNA]</scope>
</reference>
<dbReference type="Proteomes" id="UP000019367">
    <property type="component" value="Segment"/>
</dbReference>
<accession>W6E8D5</accession>
<dbReference type="EMBL" id="KF977490">
    <property type="protein sequence ID" value="AHJ10690.1"/>
    <property type="molecule type" value="Genomic_DNA"/>
</dbReference>
<sequence length="39" mass="4564">MFPIMLHIKLLIATTINQDRGKIVRRLTHKANYSKSQLN</sequence>